<comment type="caution">
    <text evidence="3">The sequence shown here is derived from an EMBL/GenBank/DDBJ whole genome shotgun (WGS) entry which is preliminary data.</text>
</comment>
<dbReference type="PROSITE" id="PS50132">
    <property type="entry name" value="RGS"/>
    <property type="match status" value="1"/>
</dbReference>
<dbReference type="InterPro" id="IPR036305">
    <property type="entry name" value="RGS_sf"/>
</dbReference>
<dbReference type="AlphaFoldDB" id="A0A835ZCS8"/>
<evidence type="ECO:0000313" key="4">
    <source>
        <dbReference type="Proteomes" id="UP000664859"/>
    </source>
</evidence>
<evidence type="ECO:0000259" key="2">
    <source>
        <dbReference type="PROSITE" id="PS50132"/>
    </source>
</evidence>
<dbReference type="InterPro" id="IPR044926">
    <property type="entry name" value="RGS_subdomain_2"/>
</dbReference>
<feature type="transmembrane region" description="Helical" evidence="1">
    <location>
        <begin position="46"/>
        <end position="69"/>
    </location>
</feature>
<dbReference type="InterPro" id="IPR016137">
    <property type="entry name" value="RGS"/>
</dbReference>
<name>A0A835ZCS8_9STRA</name>
<keyword evidence="1" id="KW-0812">Transmembrane</keyword>
<feature type="transmembrane region" description="Helical" evidence="1">
    <location>
        <begin position="170"/>
        <end position="190"/>
    </location>
</feature>
<evidence type="ECO:0000313" key="3">
    <source>
        <dbReference type="EMBL" id="KAG5187909.1"/>
    </source>
</evidence>
<proteinExistence type="predicted"/>
<organism evidence="3 4">
    <name type="scientific">Tribonema minus</name>
    <dbReference type="NCBI Taxonomy" id="303371"/>
    <lineage>
        <taxon>Eukaryota</taxon>
        <taxon>Sar</taxon>
        <taxon>Stramenopiles</taxon>
        <taxon>Ochrophyta</taxon>
        <taxon>PX clade</taxon>
        <taxon>Xanthophyceae</taxon>
        <taxon>Tribonematales</taxon>
        <taxon>Tribonemataceae</taxon>
        <taxon>Tribonema</taxon>
    </lineage>
</organism>
<dbReference type="EMBL" id="JAFCMP010000079">
    <property type="protein sequence ID" value="KAG5187909.1"/>
    <property type="molecule type" value="Genomic_DNA"/>
</dbReference>
<feature type="transmembrane region" description="Helical" evidence="1">
    <location>
        <begin position="21"/>
        <end position="40"/>
    </location>
</feature>
<gene>
    <name evidence="3" type="ORF">JKP88DRAFT_275868</name>
</gene>
<feature type="transmembrane region" description="Helical" evidence="1">
    <location>
        <begin position="136"/>
        <end position="158"/>
    </location>
</feature>
<protein>
    <recommendedName>
        <fullName evidence="2">RGS domain-containing protein</fullName>
    </recommendedName>
</protein>
<feature type="transmembrane region" description="Helical" evidence="1">
    <location>
        <begin position="90"/>
        <end position="116"/>
    </location>
</feature>
<feature type="domain" description="RGS" evidence="2">
    <location>
        <begin position="289"/>
        <end position="412"/>
    </location>
</feature>
<dbReference type="SUPFAM" id="SSF48097">
    <property type="entry name" value="Regulator of G-protein signaling, RGS"/>
    <property type="match status" value="1"/>
</dbReference>
<sequence>MSGDRNMWRRRGEMLVRARSPALALCQGAACMAFFLIVGVQECFQLAGAHFPCSIMLWASTVISGVSLYSLLLRAARVIIVTSEEHRQKFMFLLSPANQVAVCMGGTLLLCGIPAVLQGTHAALHTDRYCMIYRPWWLYVGLFVCYIIVAIVTVRALYAVIDTLGLAMEVSRSVGALIFFLGPYWLFLALSDFNIVTIDTRLQFCIWGLDYYLMFDTFIASRRYWGSEGLASQQCSTLWQRLCGNANVKNKKYAVLPTTHAPGAAAAAGKAQQAPPDAARERWASSLAMLESPPLAAAYAQYVQQALCYESFAFLSNVRQYESDGYDEIGPQYAVFDRIVADFICSNSRYEVNISNQLRQQVLKVRDRYVFCALTEEARSGVFKAPAAEVAALLDQNILRSFHNTDAFRAACHQQQQLEEEARMVTHGDDGAMLQLTPAATPSSSPLSLSSRFAGALVAL</sequence>
<dbReference type="Proteomes" id="UP000664859">
    <property type="component" value="Unassembled WGS sequence"/>
</dbReference>
<dbReference type="Pfam" id="PF00615">
    <property type="entry name" value="RGS"/>
    <property type="match status" value="1"/>
</dbReference>
<dbReference type="PANTHER" id="PTHR10845:SF192">
    <property type="entry name" value="DOUBLE HIT, ISOFORM B"/>
    <property type="match status" value="1"/>
</dbReference>
<dbReference type="Gene3D" id="1.10.167.10">
    <property type="entry name" value="Regulator of G-protein Signalling 4, domain 2"/>
    <property type="match status" value="1"/>
</dbReference>
<dbReference type="PANTHER" id="PTHR10845">
    <property type="entry name" value="REGULATOR OF G PROTEIN SIGNALING"/>
    <property type="match status" value="1"/>
</dbReference>
<reference evidence="3" key="1">
    <citation type="submission" date="2021-02" db="EMBL/GenBank/DDBJ databases">
        <title>First Annotated Genome of the Yellow-green Alga Tribonema minus.</title>
        <authorList>
            <person name="Mahan K.M."/>
        </authorList>
    </citation>
    <scope>NUCLEOTIDE SEQUENCE</scope>
    <source>
        <strain evidence="3">UTEX B ZZ1240</strain>
    </source>
</reference>
<evidence type="ECO:0000256" key="1">
    <source>
        <dbReference type="SAM" id="Phobius"/>
    </source>
</evidence>
<keyword evidence="1" id="KW-0472">Membrane</keyword>
<dbReference type="OrthoDB" id="196547at2759"/>
<accession>A0A835ZCS8</accession>
<keyword evidence="1" id="KW-1133">Transmembrane helix</keyword>
<keyword evidence="4" id="KW-1185">Reference proteome</keyword>